<comment type="caution">
    <text evidence="11">The sequence shown here is derived from an EMBL/GenBank/DDBJ whole genome shotgun (WGS) entry which is preliminary data.</text>
</comment>
<keyword evidence="7 9" id="KW-0472">Membrane</keyword>
<dbReference type="GO" id="GO:0006820">
    <property type="term" value="P:monoatomic anion transport"/>
    <property type="evidence" value="ECO:0007669"/>
    <property type="project" value="InterPro"/>
</dbReference>
<dbReference type="GO" id="GO:0005452">
    <property type="term" value="F:solute:inorganic anion antiporter activity"/>
    <property type="evidence" value="ECO:0007669"/>
    <property type="project" value="InterPro"/>
</dbReference>
<dbReference type="GO" id="GO:0005886">
    <property type="term" value="C:plasma membrane"/>
    <property type="evidence" value="ECO:0007669"/>
    <property type="project" value="TreeGrafter"/>
</dbReference>
<feature type="transmembrane region" description="Helical" evidence="9">
    <location>
        <begin position="154"/>
        <end position="176"/>
    </location>
</feature>
<dbReference type="Pfam" id="PF00955">
    <property type="entry name" value="HCO3_cotransp"/>
    <property type="match status" value="3"/>
</dbReference>
<gene>
    <name evidence="11" type="ORF">SASPL_128046</name>
</gene>
<feature type="domain" description="Bicarbonate transporter-like transmembrane" evidence="10">
    <location>
        <begin position="486"/>
        <end position="628"/>
    </location>
</feature>
<feature type="transmembrane region" description="Helical" evidence="9">
    <location>
        <begin position="196"/>
        <end position="215"/>
    </location>
</feature>
<evidence type="ECO:0000259" key="10">
    <source>
        <dbReference type="Pfam" id="PF00955"/>
    </source>
</evidence>
<feature type="domain" description="Bicarbonate transporter-like transmembrane" evidence="10">
    <location>
        <begin position="200"/>
        <end position="338"/>
    </location>
</feature>
<evidence type="ECO:0000256" key="2">
    <source>
        <dbReference type="ARBA" id="ARBA00006262"/>
    </source>
</evidence>
<feature type="transmembrane region" description="Helical" evidence="9">
    <location>
        <begin position="288"/>
        <end position="307"/>
    </location>
</feature>
<keyword evidence="5 9" id="KW-0812">Transmembrane</keyword>
<feature type="compositionally biased region" description="Polar residues" evidence="8">
    <location>
        <begin position="364"/>
        <end position="373"/>
    </location>
</feature>
<organism evidence="11">
    <name type="scientific">Salvia splendens</name>
    <name type="common">Scarlet sage</name>
    <dbReference type="NCBI Taxonomy" id="180675"/>
    <lineage>
        <taxon>Eukaryota</taxon>
        <taxon>Viridiplantae</taxon>
        <taxon>Streptophyta</taxon>
        <taxon>Embryophyta</taxon>
        <taxon>Tracheophyta</taxon>
        <taxon>Spermatophyta</taxon>
        <taxon>Magnoliopsida</taxon>
        <taxon>eudicotyledons</taxon>
        <taxon>Gunneridae</taxon>
        <taxon>Pentapetalae</taxon>
        <taxon>asterids</taxon>
        <taxon>lamiids</taxon>
        <taxon>Lamiales</taxon>
        <taxon>Lamiaceae</taxon>
        <taxon>Nepetoideae</taxon>
        <taxon>Mentheae</taxon>
        <taxon>Salviinae</taxon>
        <taxon>Salvia</taxon>
        <taxon>Salvia subgen. Calosphace</taxon>
        <taxon>core Calosphace</taxon>
    </lineage>
</organism>
<proteinExistence type="inferred from homology"/>
<accession>A0A8X8XBQ1</accession>
<dbReference type="Proteomes" id="UP000298416">
    <property type="component" value="Unassembled WGS sequence"/>
</dbReference>
<keyword evidence="4" id="KW-0039">Anion exchange</keyword>
<feature type="transmembrane region" description="Helical" evidence="9">
    <location>
        <begin position="411"/>
        <end position="433"/>
    </location>
</feature>
<reference evidence="11" key="1">
    <citation type="submission" date="2018-01" db="EMBL/GenBank/DDBJ databases">
        <authorList>
            <person name="Mao J.F."/>
        </authorList>
    </citation>
    <scope>NUCLEOTIDE SEQUENCE</scope>
    <source>
        <strain evidence="11">Huo1</strain>
        <tissue evidence="11">Leaf</tissue>
    </source>
</reference>
<feature type="transmembrane region" description="Helical" evidence="9">
    <location>
        <begin position="64"/>
        <end position="85"/>
    </location>
</feature>
<sequence length="741" mass="82515">MEESFVPFRGIKNDINNRLRCYKQDWSGGFKAGFRILAPTTYIFFASAIPVISFGEQLERSTEGVLTAVQTLASTAVCGIIHSIIGGQPLLILGVAEPTVIMYTFMFNFAKQRSDLGRELFLAWTGWVCVWTAALLFLLAILGACSIINRFTRLAGELFGMLIAMLFMQQAIKGIVDEFRIPKRADTSLPAFMTSWRFANGMFALVLSFGLLLTALRSRKARSWRYGSGSLRSLIADYGVPLMVLVWTAVSYIPSKNVPEGIPRRLSSPNPWSPGAYENWTDMLNVPILYILGAFIPATMIAVLYYFDHSVASQLAQQSEFNLRKPPSFHYDLLLLDVNVRSIRHPSIKRCNSTVANAHEKPSHTQTSETGSLPQHVKAFKRTQIWHNCMETCKKLISKCRPLLSTSSHQIVYAFSLHFFSYLLVFAVLIFVATNAPTLKFCLLHQGLKELKESTIQLASSMGSFDSPVDETIFDVEKEIDDLLPIEVKEQRLSNLLQSTMVGGCVAAMPALRMIPTSVLWGYFAFMAIESLPGNQFWERILLLFTAPGRRYKVLEDYHASFVETVPFKTIAMFTLFQTTYLLLCFGITWVPIAGVLFPLLIMLLVPVRQYALPKFFKGAHLQDLDAADYEEAPAVPFNIPPEGELGSRLSFADGGEILDGIITRSRGEIKHICSPKVTSSSSTPAKDLKLQSPRLSGTAYSPRINELRGGRTPRGPYSPKTGEVGASNLGMNPHNSTSNQ</sequence>
<dbReference type="AlphaFoldDB" id="A0A8X8XBQ1"/>
<feature type="region of interest" description="Disordered" evidence="8">
    <location>
        <begin position="674"/>
        <end position="741"/>
    </location>
</feature>
<dbReference type="PANTHER" id="PTHR11453:SF130">
    <property type="entry name" value="BORON TRANSPORTER 1"/>
    <property type="match status" value="1"/>
</dbReference>
<feature type="compositionally biased region" description="Polar residues" evidence="8">
    <location>
        <begin position="730"/>
        <end position="741"/>
    </location>
</feature>
<evidence type="ECO:0000256" key="1">
    <source>
        <dbReference type="ARBA" id="ARBA00004141"/>
    </source>
</evidence>
<evidence type="ECO:0000256" key="8">
    <source>
        <dbReference type="SAM" id="MobiDB-lite"/>
    </source>
</evidence>
<comment type="subcellular location">
    <subcellularLocation>
        <location evidence="1">Membrane</location>
        <topology evidence="1">Multi-pass membrane protein</topology>
    </subcellularLocation>
</comment>
<feature type="domain" description="Bicarbonate transporter-like transmembrane" evidence="10">
    <location>
        <begin position="7"/>
        <end position="179"/>
    </location>
</feature>
<keyword evidence="4" id="KW-0406">Ion transport</keyword>
<evidence type="ECO:0000256" key="7">
    <source>
        <dbReference type="ARBA" id="ARBA00023136"/>
    </source>
</evidence>
<dbReference type="PANTHER" id="PTHR11453">
    <property type="entry name" value="ANION EXCHANGE PROTEIN"/>
    <property type="match status" value="1"/>
</dbReference>
<protein>
    <recommendedName>
        <fullName evidence="10">Bicarbonate transporter-like transmembrane domain-containing protein</fullName>
    </recommendedName>
</protein>
<feature type="transmembrane region" description="Helical" evidence="9">
    <location>
        <begin position="581"/>
        <end position="606"/>
    </location>
</feature>
<keyword evidence="12" id="KW-1185">Reference proteome</keyword>
<keyword evidence="6 9" id="KW-1133">Transmembrane helix</keyword>
<feature type="transmembrane region" description="Helical" evidence="9">
    <location>
        <begin position="90"/>
        <end position="109"/>
    </location>
</feature>
<evidence type="ECO:0000256" key="6">
    <source>
        <dbReference type="ARBA" id="ARBA00022989"/>
    </source>
</evidence>
<comment type="similarity">
    <text evidence="2">Belongs to the anion exchanger (TC 2.A.31.3) family.</text>
</comment>
<feature type="transmembrane region" description="Helical" evidence="9">
    <location>
        <begin position="235"/>
        <end position="253"/>
    </location>
</feature>
<evidence type="ECO:0000256" key="5">
    <source>
        <dbReference type="ARBA" id="ARBA00022692"/>
    </source>
</evidence>
<evidence type="ECO:0000313" key="12">
    <source>
        <dbReference type="Proteomes" id="UP000298416"/>
    </source>
</evidence>
<feature type="region of interest" description="Disordered" evidence="8">
    <location>
        <begin position="354"/>
        <end position="373"/>
    </location>
</feature>
<reference evidence="11" key="2">
    <citation type="submission" date="2020-08" db="EMBL/GenBank/DDBJ databases">
        <title>Plant Genome Project.</title>
        <authorList>
            <person name="Zhang R.-G."/>
        </authorList>
    </citation>
    <scope>NUCLEOTIDE SEQUENCE</scope>
    <source>
        <strain evidence="11">Huo1</strain>
        <tissue evidence="11">Leaf</tissue>
    </source>
</reference>
<evidence type="ECO:0000256" key="3">
    <source>
        <dbReference type="ARBA" id="ARBA00022448"/>
    </source>
</evidence>
<keyword evidence="3" id="KW-0813">Transport</keyword>
<feature type="transmembrane region" description="Helical" evidence="9">
    <location>
        <begin position="121"/>
        <end position="142"/>
    </location>
</feature>
<dbReference type="InterPro" id="IPR003020">
    <property type="entry name" value="HCO3_transpt_euk"/>
</dbReference>
<evidence type="ECO:0000256" key="4">
    <source>
        <dbReference type="ARBA" id="ARBA00022681"/>
    </source>
</evidence>
<feature type="transmembrane region" description="Helical" evidence="9">
    <location>
        <begin position="32"/>
        <end position="52"/>
    </location>
</feature>
<dbReference type="Gene3D" id="1.10.287.570">
    <property type="entry name" value="Helical hairpin bin"/>
    <property type="match status" value="1"/>
</dbReference>
<dbReference type="InterPro" id="IPR011531">
    <property type="entry name" value="HCO3_transpt-like_TM_dom"/>
</dbReference>
<evidence type="ECO:0000256" key="9">
    <source>
        <dbReference type="SAM" id="Phobius"/>
    </source>
</evidence>
<dbReference type="EMBL" id="PNBA02000010">
    <property type="protein sequence ID" value="KAG6410002.1"/>
    <property type="molecule type" value="Genomic_DNA"/>
</dbReference>
<dbReference type="FunFam" id="1.10.287.570:FF:000004">
    <property type="entry name" value="probable boron transporter 2"/>
    <property type="match status" value="1"/>
</dbReference>
<dbReference type="GO" id="GO:0050801">
    <property type="term" value="P:monoatomic ion homeostasis"/>
    <property type="evidence" value="ECO:0007669"/>
    <property type="project" value="TreeGrafter"/>
</dbReference>
<name>A0A8X8XBQ1_SALSN</name>
<evidence type="ECO:0000313" key="11">
    <source>
        <dbReference type="EMBL" id="KAG6410002.1"/>
    </source>
</evidence>